<evidence type="ECO:0000313" key="3">
    <source>
        <dbReference type="Proteomes" id="UP000078343"/>
    </source>
</evidence>
<dbReference type="SUPFAM" id="SSF56112">
    <property type="entry name" value="Protein kinase-like (PK-like)"/>
    <property type="match status" value="1"/>
</dbReference>
<dbReference type="PANTHER" id="PTHR37948:SF1">
    <property type="entry name" value="BLL5189 PROTEIN"/>
    <property type="match status" value="1"/>
</dbReference>
<dbReference type="InterPro" id="IPR011009">
    <property type="entry name" value="Kinase-like_dom_sf"/>
</dbReference>
<dbReference type="AlphaFoldDB" id="A0A178ZUY9"/>
<dbReference type="RefSeq" id="XP_018696944.1">
    <property type="nucleotide sequence ID" value="XM_018834320.1"/>
</dbReference>
<proteinExistence type="predicted"/>
<accession>A0A178ZUY9</accession>
<dbReference type="GeneID" id="30006974"/>
<feature type="compositionally biased region" description="Low complexity" evidence="1">
    <location>
        <begin position="393"/>
        <end position="405"/>
    </location>
</feature>
<reference evidence="2 3" key="1">
    <citation type="submission" date="2016-04" db="EMBL/GenBank/DDBJ databases">
        <title>Draft genome of Fonsecaea erecta CBS 125763.</title>
        <authorList>
            <person name="Weiss V.A."/>
            <person name="Vicente V.A."/>
            <person name="Raittz R.T."/>
            <person name="Moreno L.F."/>
            <person name="De Souza E.M."/>
            <person name="Pedrosa F.O."/>
            <person name="Steffens M.B."/>
            <person name="Faoro H."/>
            <person name="Tadra-Sfeir M.Z."/>
            <person name="Najafzadeh M.J."/>
            <person name="Felipe M.S."/>
            <person name="Teixeira M."/>
            <person name="Sun J."/>
            <person name="Xi L."/>
            <person name="Gomes R."/>
            <person name="De Azevedo C.M."/>
            <person name="Salgado C.G."/>
            <person name="Da Silva M.B."/>
            <person name="Nascimento M.F."/>
            <person name="Queiroz-Telles F."/>
            <person name="Attili D.S."/>
            <person name="Gorbushina A."/>
        </authorList>
    </citation>
    <scope>NUCLEOTIDE SEQUENCE [LARGE SCALE GENOMIC DNA]</scope>
    <source>
        <strain evidence="2 3">CBS 125763</strain>
    </source>
</reference>
<dbReference type="Proteomes" id="UP000078343">
    <property type="component" value="Unassembled WGS sequence"/>
</dbReference>
<feature type="region of interest" description="Disordered" evidence="1">
    <location>
        <begin position="293"/>
        <end position="405"/>
    </location>
</feature>
<organism evidence="2 3">
    <name type="scientific">Fonsecaea erecta</name>
    <dbReference type="NCBI Taxonomy" id="1367422"/>
    <lineage>
        <taxon>Eukaryota</taxon>
        <taxon>Fungi</taxon>
        <taxon>Dikarya</taxon>
        <taxon>Ascomycota</taxon>
        <taxon>Pezizomycotina</taxon>
        <taxon>Eurotiomycetes</taxon>
        <taxon>Chaetothyriomycetidae</taxon>
        <taxon>Chaetothyriales</taxon>
        <taxon>Herpotrichiellaceae</taxon>
        <taxon>Fonsecaea</taxon>
    </lineage>
</organism>
<dbReference type="PANTHER" id="PTHR37948">
    <property type="entry name" value="ZGC:113208"/>
    <property type="match status" value="1"/>
</dbReference>
<dbReference type="OrthoDB" id="5401170at2759"/>
<sequence length="644" mass="72887">MEDTAPVLPTYLSKVVDFGNGDAYELLKPLATYRSCHDGTPAEARMVLTCRRYKGSSLTEDEFVMKIKIQIPGGERRPSNSPEVGPSTTTAHELEALEKFRHTNSAFTPVLVNFKKAVQPADGPLPGGYLTFLVMTKMPGDSLFNMYYWGMPTEERNEISQEFLVAIKWIYAQGIEPVDCGLRNILWERETKRCSIIDFELWRETDTSVSDDTKELQRWGLARQPTAKNHWEAWNQMFRALIFCQGPSLAYDRVVCPGTPLGGGGMDPGVDFEAERLANLREKQKLLESLNLLTSNARRTGEKRGGPVKKPSAKRRRRDASPSPPLKPRPSRTSARIAAAGGRVSYSEETKDTVDIDSTAVDGSSRRRTRNRSNRKVQTSDHHSPRKPSQPEPKSSLSKSLTPPLPTNLPSLIEYYNSWTPSAPPPTEDPETHSYVFASHPAFRPNKSPLAILQEGAFGGSFFAPWRSRTLAGVTLVDDYLATLPAAWRAQLLPPEKYLTAPRYDAALNRHGRACGQTLAQWEDAGWIDFRHDPRGWFEWYIRFWLGRRLDDGEDERQVGRWLRCVGPRGRWKRMLLKKYVEMGVRSVFDDGDDDDDGDGDDQHERQVSPVMHQTCLQWGYQVTQEDLDEAWREVRGGGRGRES</sequence>
<dbReference type="STRING" id="1367422.A0A178ZUY9"/>
<evidence type="ECO:0000313" key="2">
    <source>
        <dbReference type="EMBL" id="OAP63577.1"/>
    </source>
</evidence>
<feature type="compositionally biased region" description="Basic residues" evidence="1">
    <location>
        <begin position="366"/>
        <end position="375"/>
    </location>
</feature>
<gene>
    <name evidence="2" type="ORF">AYL99_02804</name>
</gene>
<evidence type="ECO:0000256" key="1">
    <source>
        <dbReference type="SAM" id="MobiDB-lite"/>
    </source>
</evidence>
<name>A0A178ZUY9_9EURO</name>
<comment type="caution">
    <text evidence="2">The sequence shown here is derived from an EMBL/GenBank/DDBJ whole genome shotgun (WGS) entry which is preliminary data.</text>
</comment>
<keyword evidence="3" id="KW-1185">Reference proteome</keyword>
<protein>
    <recommendedName>
        <fullName evidence="4">Protein kinase domain-containing protein</fullName>
    </recommendedName>
</protein>
<evidence type="ECO:0008006" key="4">
    <source>
        <dbReference type="Google" id="ProtNLM"/>
    </source>
</evidence>
<dbReference type="EMBL" id="LVYI01000002">
    <property type="protein sequence ID" value="OAP63577.1"/>
    <property type="molecule type" value="Genomic_DNA"/>
</dbReference>